<dbReference type="SUPFAM" id="SSF56281">
    <property type="entry name" value="Metallo-hydrolase/oxidoreductase"/>
    <property type="match status" value="1"/>
</dbReference>
<reference evidence="2" key="2">
    <citation type="submission" date="2021-04" db="EMBL/GenBank/DDBJ databases">
        <authorList>
            <person name="Dong X."/>
        </authorList>
    </citation>
    <scope>NUCLEOTIDE SEQUENCE</scope>
    <source>
        <strain evidence="2">LLY</strain>
    </source>
</reference>
<dbReference type="InterPro" id="IPR001279">
    <property type="entry name" value="Metallo-B-lactamas"/>
</dbReference>
<organism evidence="2 3">
    <name type="scientific">Methanococcoides seepicolus</name>
    <dbReference type="NCBI Taxonomy" id="2828780"/>
    <lineage>
        <taxon>Archaea</taxon>
        <taxon>Methanobacteriati</taxon>
        <taxon>Methanobacteriota</taxon>
        <taxon>Stenosarchaea group</taxon>
        <taxon>Methanomicrobia</taxon>
        <taxon>Methanosarcinales</taxon>
        <taxon>Methanosarcinaceae</taxon>
        <taxon>Methanococcoides</taxon>
    </lineage>
</organism>
<dbReference type="SMART" id="SM00849">
    <property type="entry name" value="Lactamase_B"/>
    <property type="match status" value="1"/>
</dbReference>
<reference evidence="2" key="1">
    <citation type="journal article" date="2021" name="mSystems">
        <title>Bacteria and Archaea Synergistically Convert Glycine Betaine to Biogenic Methane in the Formosa Cold Seep of the South China Sea.</title>
        <authorList>
            <person name="Li L."/>
            <person name="Zhang W."/>
            <person name="Zhang S."/>
            <person name="Song L."/>
            <person name="Sun Q."/>
            <person name="Zhang H."/>
            <person name="Xiang H."/>
            <person name="Dong X."/>
        </authorList>
    </citation>
    <scope>NUCLEOTIDE SEQUENCE</scope>
    <source>
        <strain evidence="2">LLY</strain>
    </source>
</reference>
<dbReference type="RefSeq" id="WP_250867455.1">
    <property type="nucleotide sequence ID" value="NZ_JAGSOI010000008.1"/>
</dbReference>
<feature type="domain" description="Metallo-beta-lactamase" evidence="1">
    <location>
        <begin position="27"/>
        <end position="210"/>
    </location>
</feature>
<sequence length="278" mass="30793">MQLTRHVHAIKIPFTLMGNSGERIERYVHSYLIYSRDVCLVDCGVAGSEKIIFDHIKATGRDPNEISLIVQTHSHADHTGSTPAIKELTGCKVAAHREAVEWIEHPDIQAKLRPVPGFENITGGSVKVDDILEDGDLIELDDVLSLKVMHTPGHSRGSISLMLLPDNVLFTGDALPLVGDIPIYEDVEQVLSSLRRIKDVDNIETLLSSWDDPVKGEDAYSYIDGCIEHIHCIHEAVVEFSSVSWEKVMDEIGLEGVAINPLVLRSLEAHLNTDIELL</sequence>
<proteinExistence type="predicted"/>
<keyword evidence="3" id="KW-1185">Reference proteome</keyword>
<dbReference type="EMBL" id="JAGSOI010000008">
    <property type="protein sequence ID" value="MCM1986088.1"/>
    <property type="molecule type" value="Genomic_DNA"/>
</dbReference>
<dbReference type="InterPro" id="IPR036866">
    <property type="entry name" value="RibonucZ/Hydroxyglut_hydro"/>
</dbReference>
<name>A0A9E4ZDI9_9EURY</name>
<evidence type="ECO:0000313" key="3">
    <source>
        <dbReference type="Proteomes" id="UP001056766"/>
    </source>
</evidence>
<gene>
    <name evidence="2" type="ORF">KDK67_03525</name>
</gene>
<evidence type="ECO:0000313" key="2">
    <source>
        <dbReference type="EMBL" id="MCM1986088.1"/>
    </source>
</evidence>
<dbReference type="PANTHER" id="PTHR42951:SF17">
    <property type="entry name" value="METALLO-BETA-LACTAMASE DOMAIN-CONTAINING PROTEIN"/>
    <property type="match status" value="1"/>
</dbReference>
<dbReference type="AlphaFoldDB" id="A0A9E4ZDI9"/>
<dbReference type="Gene3D" id="3.60.15.10">
    <property type="entry name" value="Ribonuclease Z/Hydroxyacylglutathione hydrolase-like"/>
    <property type="match status" value="1"/>
</dbReference>
<protein>
    <submittedName>
        <fullName evidence="2">MBL fold metallo-hydrolase</fullName>
    </submittedName>
</protein>
<comment type="caution">
    <text evidence="2">The sequence shown here is derived from an EMBL/GenBank/DDBJ whole genome shotgun (WGS) entry which is preliminary data.</text>
</comment>
<dbReference type="Pfam" id="PF00753">
    <property type="entry name" value="Lactamase_B"/>
    <property type="match status" value="1"/>
</dbReference>
<dbReference type="InterPro" id="IPR050855">
    <property type="entry name" value="NDM-1-like"/>
</dbReference>
<evidence type="ECO:0000259" key="1">
    <source>
        <dbReference type="SMART" id="SM00849"/>
    </source>
</evidence>
<accession>A0A9E4ZDI9</accession>
<dbReference type="PANTHER" id="PTHR42951">
    <property type="entry name" value="METALLO-BETA-LACTAMASE DOMAIN-CONTAINING"/>
    <property type="match status" value="1"/>
</dbReference>
<dbReference type="Proteomes" id="UP001056766">
    <property type="component" value="Unassembled WGS sequence"/>
</dbReference>